<dbReference type="AlphaFoldDB" id="A0A0S3SIF3"/>
<proteinExistence type="predicted"/>
<name>A0A0S3SIF3_PHAAN</name>
<sequence>MYSGWIRIGDTLSRHLPERVIRQFGLYQEIPRPPTVVADADVVTVDYPWLHFMNHVIMNVRQASYSSECVDGYI</sequence>
<keyword evidence="2" id="KW-1185">Reference proteome</keyword>
<evidence type="ECO:0008006" key="3">
    <source>
        <dbReference type="Google" id="ProtNLM"/>
    </source>
</evidence>
<accession>A0A0S3SIF3</accession>
<organism evidence="1 2">
    <name type="scientific">Vigna angularis var. angularis</name>
    <dbReference type="NCBI Taxonomy" id="157739"/>
    <lineage>
        <taxon>Eukaryota</taxon>
        <taxon>Viridiplantae</taxon>
        <taxon>Streptophyta</taxon>
        <taxon>Embryophyta</taxon>
        <taxon>Tracheophyta</taxon>
        <taxon>Spermatophyta</taxon>
        <taxon>Magnoliopsida</taxon>
        <taxon>eudicotyledons</taxon>
        <taxon>Gunneridae</taxon>
        <taxon>Pentapetalae</taxon>
        <taxon>rosids</taxon>
        <taxon>fabids</taxon>
        <taxon>Fabales</taxon>
        <taxon>Fabaceae</taxon>
        <taxon>Papilionoideae</taxon>
        <taxon>50 kb inversion clade</taxon>
        <taxon>NPAAA clade</taxon>
        <taxon>indigoferoid/millettioid clade</taxon>
        <taxon>Phaseoleae</taxon>
        <taxon>Vigna</taxon>
    </lineage>
</organism>
<dbReference type="EMBL" id="AP015040">
    <property type="protein sequence ID" value="BAT92594.1"/>
    <property type="molecule type" value="Genomic_DNA"/>
</dbReference>
<dbReference type="Proteomes" id="UP000291084">
    <property type="component" value="Chromosome 7"/>
</dbReference>
<reference evidence="1 2" key="1">
    <citation type="journal article" date="2015" name="Sci. Rep.">
        <title>The power of single molecule real-time sequencing technology in the de novo assembly of a eukaryotic genome.</title>
        <authorList>
            <person name="Sakai H."/>
            <person name="Naito K."/>
            <person name="Ogiso-Tanaka E."/>
            <person name="Takahashi Y."/>
            <person name="Iseki K."/>
            <person name="Muto C."/>
            <person name="Satou K."/>
            <person name="Teruya K."/>
            <person name="Shiroma A."/>
            <person name="Shimoji M."/>
            <person name="Hirano T."/>
            <person name="Itoh T."/>
            <person name="Kaga A."/>
            <person name="Tomooka N."/>
        </authorList>
    </citation>
    <scope>NUCLEOTIDE SEQUENCE [LARGE SCALE GENOMIC DNA]</scope>
    <source>
        <strain evidence="2">cv. Shumari</strain>
    </source>
</reference>
<dbReference type="OrthoDB" id="1733861at2759"/>
<evidence type="ECO:0000313" key="1">
    <source>
        <dbReference type="EMBL" id="BAT92594.1"/>
    </source>
</evidence>
<gene>
    <name evidence="1" type="primary">Vigan.07G135400</name>
    <name evidence="1" type="ORF">VIGAN_07135400</name>
</gene>
<evidence type="ECO:0000313" key="2">
    <source>
        <dbReference type="Proteomes" id="UP000291084"/>
    </source>
</evidence>
<protein>
    <recommendedName>
        <fullName evidence="3">Aminotransferase-like plant mobile domain-containing protein</fullName>
    </recommendedName>
</protein>